<keyword evidence="1" id="KW-0732">Signal</keyword>
<sequence>MRFASGYVLLAIALQHGALFGINTAEDLAKYDLSDGRPISLRWKDEYLNKPVLRNVTTDGPQDVPLTKERFCEIRRGRVTAAGYSESLTIHKVRKSLGSVIEGKYASALVSQIYGHKDAGTYPKDYVLHCSSIHTVSAVLGEENILLPTPFVKMAWRPIWWPQRWFTAPFFTS</sequence>
<name>A0A5N6W3P0_9EURO</name>
<accession>A0A5N6W3P0</accession>
<dbReference type="PANTHER" id="PTHR37535:SF3">
    <property type="entry name" value="FLUG DOMAIN-CONTAINING PROTEIN"/>
    <property type="match status" value="1"/>
</dbReference>
<evidence type="ECO:0000313" key="2">
    <source>
        <dbReference type="EMBL" id="KAE8314459.1"/>
    </source>
</evidence>
<dbReference type="EMBL" id="ML738318">
    <property type="protein sequence ID" value="KAE8314459.1"/>
    <property type="molecule type" value="Genomic_DNA"/>
</dbReference>
<dbReference type="InterPro" id="IPR021842">
    <property type="entry name" value="DUF3435"/>
</dbReference>
<evidence type="ECO:0008006" key="4">
    <source>
        <dbReference type="Google" id="ProtNLM"/>
    </source>
</evidence>
<feature type="signal peptide" evidence="1">
    <location>
        <begin position="1"/>
        <end position="25"/>
    </location>
</feature>
<gene>
    <name evidence="2" type="ORF">BDV41DRAFT_575719</name>
</gene>
<keyword evidence="3" id="KW-1185">Reference proteome</keyword>
<dbReference type="AlphaFoldDB" id="A0A5N6W3P0"/>
<evidence type="ECO:0000256" key="1">
    <source>
        <dbReference type="SAM" id="SignalP"/>
    </source>
</evidence>
<proteinExistence type="predicted"/>
<protein>
    <recommendedName>
        <fullName evidence="4">Tyr recombinase domain-containing protein</fullName>
    </recommendedName>
</protein>
<feature type="chain" id="PRO_5025028737" description="Tyr recombinase domain-containing protein" evidence="1">
    <location>
        <begin position="26"/>
        <end position="173"/>
    </location>
</feature>
<dbReference type="Proteomes" id="UP000325433">
    <property type="component" value="Unassembled WGS sequence"/>
</dbReference>
<reference evidence="3" key="1">
    <citation type="submission" date="2019-04" db="EMBL/GenBank/DDBJ databases">
        <title>Friends and foes A comparative genomics studyof 23 Aspergillus species from section Flavi.</title>
        <authorList>
            <consortium name="DOE Joint Genome Institute"/>
            <person name="Kjaerbolling I."/>
            <person name="Vesth T."/>
            <person name="Frisvad J.C."/>
            <person name="Nybo J.L."/>
            <person name="Theobald S."/>
            <person name="Kildgaard S."/>
            <person name="Isbrandt T."/>
            <person name="Kuo A."/>
            <person name="Sato A."/>
            <person name="Lyhne E.K."/>
            <person name="Kogle M.E."/>
            <person name="Wiebenga A."/>
            <person name="Kun R.S."/>
            <person name="Lubbers R.J."/>
            <person name="Makela M.R."/>
            <person name="Barry K."/>
            <person name="Chovatia M."/>
            <person name="Clum A."/>
            <person name="Daum C."/>
            <person name="Haridas S."/>
            <person name="He G."/>
            <person name="LaButti K."/>
            <person name="Lipzen A."/>
            <person name="Mondo S."/>
            <person name="Riley R."/>
            <person name="Salamov A."/>
            <person name="Simmons B.A."/>
            <person name="Magnuson J.K."/>
            <person name="Henrissat B."/>
            <person name="Mortensen U.H."/>
            <person name="Larsen T.O."/>
            <person name="Devries R.P."/>
            <person name="Grigoriev I.V."/>
            <person name="Machida M."/>
            <person name="Baker S.E."/>
            <person name="Andersen M.R."/>
        </authorList>
    </citation>
    <scope>NUCLEOTIDE SEQUENCE [LARGE SCALE GENOMIC DNA]</scope>
    <source>
        <strain evidence="3">CBS 130015</strain>
    </source>
</reference>
<evidence type="ECO:0000313" key="3">
    <source>
        <dbReference type="Proteomes" id="UP000325433"/>
    </source>
</evidence>
<organism evidence="2 3">
    <name type="scientific">Aspergillus transmontanensis</name>
    <dbReference type="NCBI Taxonomy" id="1034304"/>
    <lineage>
        <taxon>Eukaryota</taxon>
        <taxon>Fungi</taxon>
        <taxon>Dikarya</taxon>
        <taxon>Ascomycota</taxon>
        <taxon>Pezizomycotina</taxon>
        <taxon>Eurotiomycetes</taxon>
        <taxon>Eurotiomycetidae</taxon>
        <taxon>Eurotiales</taxon>
        <taxon>Aspergillaceae</taxon>
        <taxon>Aspergillus</taxon>
        <taxon>Aspergillus subgen. Circumdati</taxon>
    </lineage>
</organism>
<dbReference type="Pfam" id="PF11917">
    <property type="entry name" value="DUF3435"/>
    <property type="match status" value="1"/>
</dbReference>
<dbReference type="PANTHER" id="PTHR37535">
    <property type="entry name" value="FLUG DOMAIN PROTEIN"/>
    <property type="match status" value="1"/>
</dbReference>